<dbReference type="EMBL" id="BDIP01000298">
    <property type="protein sequence ID" value="GIQ81060.1"/>
    <property type="molecule type" value="Genomic_DNA"/>
</dbReference>
<proteinExistence type="predicted"/>
<protein>
    <submittedName>
        <fullName evidence="1">Uncharacterized protein</fullName>
    </submittedName>
</protein>
<comment type="caution">
    <text evidence="1">The sequence shown here is derived from an EMBL/GenBank/DDBJ whole genome shotgun (WGS) entry which is preliminary data.</text>
</comment>
<gene>
    <name evidence="1" type="ORF">KIPB_001957</name>
</gene>
<name>A0A9K3GFU3_9EUKA</name>
<dbReference type="AlphaFoldDB" id="A0A9K3GFU3"/>
<keyword evidence="2" id="KW-1185">Reference proteome</keyword>
<evidence type="ECO:0000313" key="2">
    <source>
        <dbReference type="Proteomes" id="UP000265618"/>
    </source>
</evidence>
<sequence>MAIPTIPELPISVHSDWPVFAEDVYGFNHPLFNVSVIADIHVYMEQDVLDEMYAPANFQYDDYYPASSM</sequence>
<organism evidence="1 2">
    <name type="scientific">Kipferlia bialata</name>
    <dbReference type="NCBI Taxonomy" id="797122"/>
    <lineage>
        <taxon>Eukaryota</taxon>
        <taxon>Metamonada</taxon>
        <taxon>Carpediemonas-like organisms</taxon>
        <taxon>Kipferlia</taxon>
    </lineage>
</organism>
<accession>A0A9K3GFU3</accession>
<reference evidence="1 2" key="1">
    <citation type="journal article" date="2018" name="PLoS ONE">
        <title>The draft genome of Kipferlia bialata reveals reductive genome evolution in fornicate parasites.</title>
        <authorList>
            <person name="Tanifuji G."/>
            <person name="Takabayashi S."/>
            <person name="Kume K."/>
            <person name="Takagi M."/>
            <person name="Nakayama T."/>
            <person name="Kamikawa R."/>
            <person name="Inagaki Y."/>
            <person name="Hashimoto T."/>
        </authorList>
    </citation>
    <scope>NUCLEOTIDE SEQUENCE [LARGE SCALE GENOMIC DNA]</scope>
    <source>
        <strain evidence="1">NY0173</strain>
    </source>
</reference>
<dbReference type="Proteomes" id="UP000265618">
    <property type="component" value="Unassembled WGS sequence"/>
</dbReference>
<evidence type="ECO:0000313" key="1">
    <source>
        <dbReference type="EMBL" id="GIQ81060.1"/>
    </source>
</evidence>